<sequence length="66" mass="6510">MEGQGSTPAGDAAVVCIPDGNAKATLEASKHVRDDERATARASLLEPGGGATFSLPRANPSSGCAA</sequence>
<gene>
    <name evidence="2" type="ORF">GCM10023258_33140</name>
</gene>
<organism evidence="2 3">
    <name type="scientific">Terrabacter aeriphilus</name>
    <dbReference type="NCBI Taxonomy" id="515662"/>
    <lineage>
        <taxon>Bacteria</taxon>
        <taxon>Bacillati</taxon>
        <taxon>Actinomycetota</taxon>
        <taxon>Actinomycetes</taxon>
        <taxon>Micrococcales</taxon>
        <taxon>Intrasporangiaceae</taxon>
        <taxon>Terrabacter</taxon>
    </lineage>
</organism>
<reference evidence="3" key="1">
    <citation type="journal article" date="2019" name="Int. J. Syst. Evol. Microbiol.">
        <title>The Global Catalogue of Microorganisms (GCM) 10K type strain sequencing project: providing services to taxonomists for standard genome sequencing and annotation.</title>
        <authorList>
            <consortium name="The Broad Institute Genomics Platform"/>
            <consortium name="The Broad Institute Genome Sequencing Center for Infectious Disease"/>
            <person name="Wu L."/>
            <person name="Ma J."/>
        </authorList>
    </citation>
    <scope>NUCLEOTIDE SEQUENCE [LARGE SCALE GENOMIC DNA]</scope>
    <source>
        <strain evidence="3">JCM 17687</strain>
    </source>
</reference>
<evidence type="ECO:0000256" key="1">
    <source>
        <dbReference type="SAM" id="MobiDB-lite"/>
    </source>
</evidence>
<feature type="region of interest" description="Disordered" evidence="1">
    <location>
        <begin position="42"/>
        <end position="66"/>
    </location>
</feature>
<protein>
    <submittedName>
        <fullName evidence="2">Uncharacterized protein</fullName>
    </submittedName>
</protein>
<proteinExistence type="predicted"/>
<name>A0ABP9JIJ8_9MICO</name>
<comment type="caution">
    <text evidence="2">The sequence shown here is derived from an EMBL/GenBank/DDBJ whole genome shotgun (WGS) entry which is preliminary data.</text>
</comment>
<evidence type="ECO:0000313" key="3">
    <source>
        <dbReference type="Proteomes" id="UP001500427"/>
    </source>
</evidence>
<evidence type="ECO:0000313" key="2">
    <source>
        <dbReference type="EMBL" id="GAA5033328.1"/>
    </source>
</evidence>
<accession>A0ABP9JIJ8</accession>
<keyword evidence="3" id="KW-1185">Reference proteome</keyword>
<dbReference type="Proteomes" id="UP001500427">
    <property type="component" value="Unassembled WGS sequence"/>
</dbReference>
<dbReference type="EMBL" id="BAABIW010000021">
    <property type="protein sequence ID" value="GAA5033328.1"/>
    <property type="molecule type" value="Genomic_DNA"/>
</dbReference>